<accession>A0A4Z1KJU1</accession>
<comment type="caution">
    <text evidence="2">The sequence shown here is derived from an EMBL/GenBank/DDBJ whole genome shotgun (WGS) entry which is preliminary data.</text>
</comment>
<dbReference type="Proteomes" id="UP000297280">
    <property type="component" value="Unassembled WGS sequence"/>
</dbReference>
<reference evidence="2 3" key="1">
    <citation type="submission" date="2017-12" db="EMBL/GenBank/DDBJ databases">
        <title>Comparative genomics of Botrytis spp.</title>
        <authorList>
            <person name="Valero-Jimenez C.A."/>
            <person name="Tapia P."/>
            <person name="Veloso J."/>
            <person name="Silva-Moreno E."/>
            <person name="Staats M."/>
            <person name="Valdes J.H."/>
            <person name="Van Kan J.A.L."/>
        </authorList>
    </citation>
    <scope>NUCLEOTIDE SEQUENCE [LARGE SCALE GENOMIC DNA]</scope>
    <source>
        <strain evidence="2 3">MUCL3349</strain>
    </source>
</reference>
<gene>
    <name evidence="2" type="ORF">BPOR_1043g00040</name>
</gene>
<feature type="chain" id="PRO_5021189027" description="Secreted protein" evidence="1">
    <location>
        <begin position="25"/>
        <end position="103"/>
    </location>
</feature>
<proteinExistence type="predicted"/>
<evidence type="ECO:0000256" key="1">
    <source>
        <dbReference type="SAM" id="SignalP"/>
    </source>
</evidence>
<dbReference type="AlphaFoldDB" id="A0A4Z1KJU1"/>
<evidence type="ECO:0008006" key="4">
    <source>
        <dbReference type="Google" id="ProtNLM"/>
    </source>
</evidence>
<sequence>MGFEDWRALIVGLWLRLGYDAGTACTGTAWGGENSVFLRRRVFVDKRRSPTCQRGVAALTANYDTGMCVKRPIALSFTTPVLAGDLQYCNKHHYAGVSYICGR</sequence>
<organism evidence="2 3">
    <name type="scientific">Botrytis porri</name>
    <dbReference type="NCBI Taxonomy" id="87229"/>
    <lineage>
        <taxon>Eukaryota</taxon>
        <taxon>Fungi</taxon>
        <taxon>Dikarya</taxon>
        <taxon>Ascomycota</taxon>
        <taxon>Pezizomycotina</taxon>
        <taxon>Leotiomycetes</taxon>
        <taxon>Helotiales</taxon>
        <taxon>Sclerotiniaceae</taxon>
        <taxon>Botrytis</taxon>
    </lineage>
</organism>
<keyword evidence="1" id="KW-0732">Signal</keyword>
<evidence type="ECO:0000313" key="3">
    <source>
        <dbReference type="Proteomes" id="UP000297280"/>
    </source>
</evidence>
<evidence type="ECO:0000313" key="2">
    <source>
        <dbReference type="EMBL" id="TGO81717.1"/>
    </source>
</evidence>
<name>A0A4Z1KJU1_9HELO</name>
<protein>
    <recommendedName>
        <fullName evidence="4">Secreted protein</fullName>
    </recommendedName>
</protein>
<dbReference type="EMBL" id="PQXO01001037">
    <property type="protein sequence ID" value="TGO81717.1"/>
    <property type="molecule type" value="Genomic_DNA"/>
</dbReference>
<feature type="signal peptide" evidence="1">
    <location>
        <begin position="1"/>
        <end position="24"/>
    </location>
</feature>
<keyword evidence="3" id="KW-1185">Reference proteome</keyword>